<dbReference type="EMBL" id="DF820459">
    <property type="protein sequence ID" value="GAK53585.1"/>
    <property type="molecule type" value="Genomic_DNA"/>
</dbReference>
<dbReference type="Gene3D" id="3.90.1200.10">
    <property type="match status" value="1"/>
</dbReference>
<keyword evidence="3" id="KW-1185">Reference proteome</keyword>
<dbReference type="PIRSF" id="PIRSF000707">
    <property type="entry name" value="Hygromycin-B_kinase"/>
    <property type="match status" value="1"/>
</dbReference>
<accession>A0A0S6W5P6</accession>
<dbReference type="PANTHER" id="PTHR21310:SF15">
    <property type="entry name" value="AMINOGLYCOSIDE PHOSPHOTRANSFERASE DOMAIN-CONTAINING PROTEIN"/>
    <property type="match status" value="1"/>
</dbReference>
<evidence type="ECO:0000313" key="2">
    <source>
        <dbReference type="EMBL" id="GAK53585.1"/>
    </source>
</evidence>
<gene>
    <name evidence="2" type="ORF">U14_04851</name>
</gene>
<dbReference type="InterPro" id="IPR011009">
    <property type="entry name" value="Kinase-like_dom_sf"/>
</dbReference>
<dbReference type="Pfam" id="PF01636">
    <property type="entry name" value="APH"/>
    <property type="match status" value="1"/>
</dbReference>
<organism evidence="2">
    <name type="scientific">Candidatus Moduliflexus flocculans</name>
    <dbReference type="NCBI Taxonomy" id="1499966"/>
    <lineage>
        <taxon>Bacteria</taxon>
        <taxon>Candidatus Moduliflexota</taxon>
        <taxon>Candidatus Moduliflexia</taxon>
        <taxon>Candidatus Moduliflexales</taxon>
        <taxon>Candidatus Moduliflexaceae</taxon>
    </lineage>
</organism>
<dbReference type="PANTHER" id="PTHR21310">
    <property type="entry name" value="AMINOGLYCOSIDE PHOSPHOTRANSFERASE-RELATED-RELATED"/>
    <property type="match status" value="1"/>
</dbReference>
<dbReference type="InterPro" id="IPR016259">
    <property type="entry name" value="Hygromycin-B_Kinase"/>
</dbReference>
<dbReference type="AlphaFoldDB" id="A0A0S6W5P6"/>
<dbReference type="SUPFAM" id="SSF56112">
    <property type="entry name" value="Protein kinase-like (PK-like)"/>
    <property type="match status" value="1"/>
</dbReference>
<dbReference type="InterPro" id="IPR002575">
    <property type="entry name" value="Aminoglycoside_PTrfase"/>
</dbReference>
<sequence>MEQNDLEYLQQHPELCLTFARGICRRHWLPDNCVRMPDGSQPVFATASRQMIKIFSPQDREDAQNEALFLERLYRHLPVTTPRLDAFDEWEGYPYIVMEQLEGTPLNRLWVTLADKEKREIVCQLGEAACALHSLPVAWFDDAPFQWDVFIEHQRAALLENHQRFGLAPKWLAQLSDYMNAYPLDLQDPKQMAPLHTEFMLEHLFVKQEGTRWKVSGLIDFEPSMVGQREYDFCAVGIFITQGNSGLFREFLLSYGYADSDLTDDLRRRIMMWLLLHRYCNLSWFLTLIPGEFNVTKLEELERYWFGF</sequence>
<name>A0A0S6W5P6_9BACT</name>
<protein>
    <recommendedName>
        <fullName evidence="1">Aminoglycoside phosphotransferase domain-containing protein</fullName>
    </recommendedName>
</protein>
<evidence type="ECO:0000313" key="3">
    <source>
        <dbReference type="Proteomes" id="UP000030700"/>
    </source>
</evidence>
<reference evidence="2" key="1">
    <citation type="journal article" date="2015" name="PeerJ">
        <title>First genomic representation of candidate bacterial phylum KSB3 points to enhanced environmental sensing as a trigger of wastewater bulking.</title>
        <authorList>
            <person name="Sekiguchi Y."/>
            <person name="Ohashi A."/>
            <person name="Parks D.H."/>
            <person name="Yamauchi T."/>
            <person name="Tyson G.W."/>
            <person name="Hugenholtz P."/>
        </authorList>
    </citation>
    <scope>NUCLEOTIDE SEQUENCE [LARGE SCALE GENOMIC DNA]</scope>
</reference>
<feature type="domain" description="Aminoglycoside phosphotransferase" evidence="1">
    <location>
        <begin position="52"/>
        <end position="250"/>
    </location>
</feature>
<dbReference type="Proteomes" id="UP000030700">
    <property type="component" value="Unassembled WGS sequence"/>
</dbReference>
<evidence type="ECO:0000259" key="1">
    <source>
        <dbReference type="Pfam" id="PF01636"/>
    </source>
</evidence>
<dbReference type="InterPro" id="IPR051678">
    <property type="entry name" value="AGP_Transferase"/>
</dbReference>
<dbReference type="STRING" id="1499966.U14_04851"/>
<dbReference type="HOGENOM" id="CLU_078527_0_0_0"/>
<proteinExistence type="predicted"/>